<dbReference type="SUPFAM" id="SSF81383">
    <property type="entry name" value="F-box domain"/>
    <property type="match status" value="1"/>
</dbReference>
<dbReference type="InterPro" id="IPR006553">
    <property type="entry name" value="Leu-rich_rpt_Cys-con_subtyp"/>
</dbReference>
<feature type="region of interest" description="Disordered" evidence="2">
    <location>
        <begin position="184"/>
        <end position="204"/>
    </location>
</feature>
<feature type="domain" description="F-box" evidence="3">
    <location>
        <begin position="239"/>
        <end position="267"/>
    </location>
</feature>
<dbReference type="Gene3D" id="3.80.10.10">
    <property type="entry name" value="Ribonuclease Inhibitor"/>
    <property type="match status" value="1"/>
</dbReference>
<dbReference type="PANTHER" id="PTHR13382">
    <property type="entry name" value="MITOCHONDRIAL ATP SYNTHASE COUPLING FACTOR B"/>
    <property type="match status" value="1"/>
</dbReference>
<name>A0ABP1FQ69_9CHLO</name>
<dbReference type="Pfam" id="PF13516">
    <property type="entry name" value="LRR_6"/>
    <property type="match status" value="1"/>
</dbReference>
<evidence type="ECO:0000313" key="4">
    <source>
        <dbReference type="EMBL" id="CAL5222069.1"/>
    </source>
</evidence>
<dbReference type="InterPro" id="IPR050648">
    <property type="entry name" value="F-box_LRR-repeat"/>
</dbReference>
<dbReference type="InterPro" id="IPR036047">
    <property type="entry name" value="F-box-like_dom_sf"/>
</dbReference>
<dbReference type="Pfam" id="PF00646">
    <property type="entry name" value="F-box"/>
    <property type="match status" value="1"/>
</dbReference>
<evidence type="ECO:0000313" key="5">
    <source>
        <dbReference type="Proteomes" id="UP001497392"/>
    </source>
</evidence>
<dbReference type="PANTHER" id="PTHR13382:SF21">
    <property type="entry name" value="OS12G0601000 PROTEIN"/>
    <property type="match status" value="1"/>
</dbReference>
<dbReference type="SUPFAM" id="SSF52047">
    <property type="entry name" value="RNI-like"/>
    <property type="match status" value="1"/>
</dbReference>
<organism evidence="4 5">
    <name type="scientific">Coccomyxa viridis</name>
    <dbReference type="NCBI Taxonomy" id="1274662"/>
    <lineage>
        <taxon>Eukaryota</taxon>
        <taxon>Viridiplantae</taxon>
        <taxon>Chlorophyta</taxon>
        <taxon>core chlorophytes</taxon>
        <taxon>Trebouxiophyceae</taxon>
        <taxon>Trebouxiophyceae incertae sedis</taxon>
        <taxon>Coccomyxaceae</taxon>
        <taxon>Coccomyxa</taxon>
    </lineage>
</organism>
<evidence type="ECO:0000256" key="1">
    <source>
        <dbReference type="ARBA" id="ARBA00004430"/>
    </source>
</evidence>
<proteinExistence type="predicted"/>
<accession>A0ABP1FQ69</accession>
<feature type="compositionally biased region" description="Polar residues" evidence="2">
    <location>
        <begin position="44"/>
        <end position="54"/>
    </location>
</feature>
<dbReference type="InterPro" id="IPR001810">
    <property type="entry name" value="F-box_dom"/>
</dbReference>
<dbReference type="SMART" id="SM00367">
    <property type="entry name" value="LRR_CC"/>
    <property type="match status" value="5"/>
</dbReference>
<feature type="region of interest" description="Disordered" evidence="2">
    <location>
        <begin position="112"/>
        <end position="142"/>
    </location>
</feature>
<protein>
    <submittedName>
        <fullName evidence="4">G4370 protein</fullName>
    </submittedName>
</protein>
<gene>
    <name evidence="4" type="primary">g4370</name>
    <name evidence="4" type="ORF">VP750_LOCUS3728</name>
</gene>
<evidence type="ECO:0000256" key="2">
    <source>
        <dbReference type="SAM" id="MobiDB-lite"/>
    </source>
</evidence>
<evidence type="ECO:0000259" key="3">
    <source>
        <dbReference type="Pfam" id="PF00646"/>
    </source>
</evidence>
<dbReference type="InterPro" id="IPR001611">
    <property type="entry name" value="Leu-rich_rpt"/>
</dbReference>
<feature type="region of interest" description="Disordered" evidence="2">
    <location>
        <begin position="28"/>
        <end position="73"/>
    </location>
</feature>
<dbReference type="InterPro" id="IPR032675">
    <property type="entry name" value="LRR_dom_sf"/>
</dbReference>
<dbReference type="Proteomes" id="UP001497392">
    <property type="component" value="Unassembled WGS sequence"/>
</dbReference>
<dbReference type="EMBL" id="CAXHTA020000006">
    <property type="protein sequence ID" value="CAL5222069.1"/>
    <property type="molecule type" value="Genomic_DNA"/>
</dbReference>
<keyword evidence="5" id="KW-1185">Reference proteome</keyword>
<comment type="subcellular location">
    <subcellularLocation>
        <location evidence="1">Cytoplasm</location>
        <location evidence="1">Cytoskeleton</location>
        <location evidence="1">Cilium axoneme</location>
    </subcellularLocation>
</comment>
<sequence>METVQALNASVQTYPVKAHSAIAVRTSSVGDPAGLPTPEECYVGSSTGISSQSAYDPCSQPPTPPDSPQAECSRAAYPRRLRQGHRDSFAAVCEETAAAALRTSKEWVRANLRTSSESERKSTETASQNASREQNEPFALHSPPVLMGSVPCMRKGSCKEAADPLPDVSHWRSCGGILPAAAPHGDQEAPCKAHTAAQQTAEPEGPLPRLASAAQLTTILAASQPVVATGGLPSSWNAVPDDILRTVFAHMPSAYVRVARLVCKGWALAAGRLMQSLKPEHLDGPRLAQRFPQLRSLDLSHCLHTVAFHTRTALQLQSNVTDELVGELAPLKYLRDLSLRGCTALTGVPTSGFGRLTMLTQLRCLDISNCTGLQASTMEMIVELRGLEQLRALGCTAMTDAALLKLSEHQTLKSLELGCNTNFTDRGIAALAAMQGLERLHLISLSKITNEGIVPLRRLGKLKHIMLARCPNVCETGLHELFPGRHLRVFMCGTPLRRSMCAWMSSVLADLDMLAF</sequence>
<reference evidence="4 5" key="1">
    <citation type="submission" date="2024-06" db="EMBL/GenBank/DDBJ databases">
        <authorList>
            <person name="Kraege A."/>
            <person name="Thomma B."/>
        </authorList>
    </citation>
    <scope>NUCLEOTIDE SEQUENCE [LARGE SCALE GENOMIC DNA]</scope>
</reference>
<comment type="caution">
    <text evidence="4">The sequence shown here is derived from an EMBL/GenBank/DDBJ whole genome shotgun (WGS) entry which is preliminary data.</text>
</comment>